<comment type="caution">
    <text evidence="3">The sequence shown here is derived from an EMBL/GenBank/DDBJ whole genome shotgun (WGS) entry which is preliminary data.</text>
</comment>
<sequence length="414" mass="41817">MQFSTLLPVALAIMPMVNAYANVAVRFDDQLLKRAENGTYQVGSYADSSSSSALPEASSSDVQGQSQQASSSDVQAQAQQASSTAGDSTIYETLTTTVTTEIPTYVPTTDANGQASSVLSTSTITYFSTLTQEQSSSAAPQGQASSSAAEGQGVQESVSTAGESVYQSGDSTITSVVLTTYTLAESSTSATPTNEGEQSQAQSSEAPVSSSADSLNIDEAGKQVQANNNGAQSSSSAAAITSAPVAESSSAAPEAQGAVSTVTVTVTNDNCAASSAQDQVSTVTSTITTKIPLTAEFTITGSNGEVHTVSTSTDIDQTTTQVVYLTQTTTLPSSSAAAEATATGSIDQAGSGTNATQPQATNSAYGSALYGNGTTSGNSTSLSPSASQYSITASDYASNGSVQKRSFLRRIIGY</sequence>
<feature type="region of interest" description="Disordered" evidence="1">
    <location>
        <begin position="44"/>
        <end position="86"/>
    </location>
</feature>
<keyword evidence="2" id="KW-0732">Signal</keyword>
<feature type="compositionally biased region" description="Low complexity" evidence="1">
    <location>
        <begin position="195"/>
        <end position="214"/>
    </location>
</feature>
<feature type="compositionally biased region" description="Low complexity" evidence="1">
    <location>
        <begin position="136"/>
        <end position="153"/>
    </location>
</feature>
<accession>K0KNX0</accession>
<protein>
    <submittedName>
        <fullName evidence="3">E3 ubiquitin-protein ligase</fullName>
        <ecNumber evidence="3">6.3.2.-</ecNumber>
    </submittedName>
</protein>
<feature type="region of interest" description="Disordered" evidence="1">
    <location>
        <begin position="136"/>
        <end position="166"/>
    </location>
</feature>
<evidence type="ECO:0000256" key="2">
    <source>
        <dbReference type="SAM" id="SignalP"/>
    </source>
</evidence>
<dbReference type="Proteomes" id="UP000009328">
    <property type="component" value="Unassembled WGS sequence"/>
</dbReference>
<dbReference type="InParanoid" id="K0KNX0"/>
<keyword evidence="4" id="KW-1185">Reference proteome</keyword>
<gene>
    <name evidence="3" type="ORF">BN7_4239</name>
</gene>
<dbReference type="EC" id="6.3.2.-" evidence="3"/>
<name>K0KNX0_WICCF</name>
<dbReference type="HOGENOM" id="CLU_664312_0_0_1"/>
<evidence type="ECO:0000313" key="3">
    <source>
        <dbReference type="EMBL" id="CCH44671.1"/>
    </source>
</evidence>
<feature type="compositionally biased region" description="Polar residues" evidence="1">
    <location>
        <begin position="154"/>
        <end position="166"/>
    </location>
</feature>
<feature type="region of interest" description="Disordered" evidence="1">
    <location>
        <begin position="186"/>
        <end position="214"/>
    </location>
</feature>
<dbReference type="AlphaFoldDB" id="K0KNX0"/>
<organism evidence="3 4">
    <name type="scientific">Wickerhamomyces ciferrii (strain ATCC 14091 / BCRC 22168 / CBS 111 / JCM 3599 / NBRC 0793 / NRRL Y-1031 F-60-10)</name>
    <name type="common">Yeast</name>
    <name type="synonym">Pichia ciferrii</name>
    <dbReference type="NCBI Taxonomy" id="1206466"/>
    <lineage>
        <taxon>Eukaryota</taxon>
        <taxon>Fungi</taxon>
        <taxon>Dikarya</taxon>
        <taxon>Ascomycota</taxon>
        <taxon>Saccharomycotina</taxon>
        <taxon>Saccharomycetes</taxon>
        <taxon>Phaffomycetales</taxon>
        <taxon>Wickerhamomycetaceae</taxon>
        <taxon>Wickerhamomyces</taxon>
    </lineage>
</organism>
<dbReference type="EMBL" id="CAIF01000151">
    <property type="protein sequence ID" value="CCH44671.1"/>
    <property type="molecule type" value="Genomic_DNA"/>
</dbReference>
<evidence type="ECO:0000256" key="1">
    <source>
        <dbReference type="SAM" id="MobiDB-lite"/>
    </source>
</evidence>
<feature type="signal peptide" evidence="2">
    <location>
        <begin position="1"/>
        <end position="19"/>
    </location>
</feature>
<evidence type="ECO:0000313" key="4">
    <source>
        <dbReference type="Proteomes" id="UP000009328"/>
    </source>
</evidence>
<feature type="chain" id="PRO_5003837795" evidence="2">
    <location>
        <begin position="20"/>
        <end position="414"/>
    </location>
</feature>
<reference evidence="3 4" key="1">
    <citation type="journal article" date="2012" name="Eukaryot. Cell">
        <title>Draft genome sequence of Wickerhamomyces ciferrii NRRL Y-1031 F-60-10.</title>
        <authorList>
            <person name="Schneider J."/>
            <person name="Andrea H."/>
            <person name="Blom J."/>
            <person name="Jaenicke S."/>
            <person name="Ruckert C."/>
            <person name="Schorsch C."/>
            <person name="Szczepanowski R."/>
            <person name="Farwick M."/>
            <person name="Goesmann A."/>
            <person name="Puhler A."/>
            <person name="Schaffer S."/>
            <person name="Tauch A."/>
            <person name="Kohler T."/>
            <person name="Brinkrolf K."/>
        </authorList>
    </citation>
    <scope>NUCLEOTIDE SEQUENCE [LARGE SCALE GENOMIC DNA]</scope>
    <source>
        <strain evidence="4">ATCC 14091 / BCRC 22168 / CBS 111 / JCM 3599 / NBRC 0793 / NRRL Y-1031 F-60-10</strain>
    </source>
</reference>
<proteinExistence type="predicted"/>